<reference evidence="2" key="1">
    <citation type="journal article" date="2019" name="Int. J. Syst. Evol. Microbiol.">
        <title>The Global Catalogue of Microorganisms (GCM) 10K type strain sequencing project: providing services to taxonomists for standard genome sequencing and annotation.</title>
        <authorList>
            <consortium name="The Broad Institute Genomics Platform"/>
            <consortium name="The Broad Institute Genome Sequencing Center for Infectious Disease"/>
            <person name="Wu L."/>
            <person name="Ma J."/>
        </authorList>
    </citation>
    <scope>NUCLEOTIDE SEQUENCE [LARGE SCALE GENOMIC DNA]</scope>
    <source>
        <strain evidence="2">CGMCC 4.1467</strain>
    </source>
</reference>
<name>A0ABW2L5H6_9BACT</name>
<evidence type="ECO:0000313" key="1">
    <source>
        <dbReference type="EMBL" id="MFC7337623.1"/>
    </source>
</evidence>
<organism evidence="1 2">
    <name type="scientific">Haloferula chungangensis</name>
    <dbReference type="NCBI Taxonomy" id="1048331"/>
    <lineage>
        <taxon>Bacteria</taxon>
        <taxon>Pseudomonadati</taxon>
        <taxon>Verrucomicrobiota</taxon>
        <taxon>Verrucomicrobiia</taxon>
        <taxon>Verrucomicrobiales</taxon>
        <taxon>Verrucomicrobiaceae</taxon>
        <taxon>Haloferula</taxon>
    </lineage>
</organism>
<sequence>MATFLVAAFLAVVAFLAAAFLAGAFLETFFAAFLAGMAAANGATEMPRQD</sequence>
<keyword evidence="2" id="KW-1185">Reference proteome</keyword>
<gene>
    <name evidence="1" type="ORF">ACFQY0_10580</name>
</gene>
<evidence type="ECO:0008006" key="3">
    <source>
        <dbReference type="Google" id="ProtNLM"/>
    </source>
</evidence>
<protein>
    <recommendedName>
        <fullName evidence="3">DUF1328 domain-containing protein</fullName>
    </recommendedName>
</protein>
<dbReference type="EMBL" id="JBHTBS010000004">
    <property type="protein sequence ID" value="MFC7337623.1"/>
    <property type="molecule type" value="Genomic_DNA"/>
</dbReference>
<comment type="caution">
    <text evidence="1">The sequence shown here is derived from an EMBL/GenBank/DDBJ whole genome shotgun (WGS) entry which is preliminary data.</text>
</comment>
<proteinExistence type="predicted"/>
<accession>A0ABW2L5H6</accession>
<evidence type="ECO:0000313" key="2">
    <source>
        <dbReference type="Proteomes" id="UP001596472"/>
    </source>
</evidence>
<dbReference type="Proteomes" id="UP001596472">
    <property type="component" value="Unassembled WGS sequence"/>
</dbReference>